<organism evidence="1 2">
    <name type="scientific">Brevibacterium yomogidense</name>
    <dbReference type="NCBI Taxonomy" id="946573"/>
    <lineage>
        <taxon>Bacteria</taxon>
        <taxon>Bacillati</taxon>
        <taxon>Actinomycetota</taxon>
        <taxon>Actinomycetes</taxon>
        <taxon>Micrococcales</taxon>
        <taxon>Brevibacteriaceae</taxon>
        <taxon>Brevibacterium</taxon>
    </lineage>
</organism>
<accession>A0A1X6WYF9</accession>
<name>A0A1X6WYF9_9MICO</name>
<proteinExistence type="predicted"/>
<dbReference type="EMBL" id="FWFF01000001">
    <property type="protein sequence ID" value="SLM90834.1"/>
    <property type="molecule type" value="Genomic_DNA"/>
</dbReference>
<sequence>MVCGRTGCAQSRILVDRSGVTASCPDAVRRRLGMMTCGSVLDQAAGDPG</sequence>
<reference evidence="2" key="1">
    <citation type="submission" date="2017-02" db="EMBL/GenBank/DDBJ databases">
        <authorList>
            <person name="Dridi B."/>
        </authorList>
    </citation>
    <scope>NUCLEOTIDE SEQUENCE [LARGE SCALE GENOMIC DNA]</scope>
    <source>
        <strain evidence="2">B Co 03.10</strain>
    </source>
</reference>
<protein>
    <submittedName>
        <fullName evidence="1">Uncharacterized protein</fullName>
    </submittedName>
</protein>
<dbReference type="Proteomes" id="UP000196581">
    <property type="component" value="Unassembled WGS sequence"/>
</dbReference>
<evidence type="ECO:0000313" key="1">
    <source>
        <dbReference type="EMBL" id="SLM90834.1"/>
    </source>
</evidence>
<keyword evidence="2" id="KW-1185">Reference proteome</keyword>
<dbReference type="AlphaFoldDB" id="A0A1X6WYF9"/>
<evidence type="ECO:0000313" key="2">
    <source>
        <dbReference type="Proteomes" id="UP000196581"/>
    </source>
</evidence>
<gene>
    <name evidence="1" type="ORF">FM105_02250</name>
</gene>